<dbReference type="SUPFAM" id="SSF47413">
    <property type="entry name" value="lambda repressor-like DNA-binding domains"/>
    <property type="match status" value="1"/>
</dbReference>
<proteinExistence type="inferred from homology"/>
<protein>
    <recommendedName>
        <fullName evidence="6">Ner winged helix-turn-helix DNA-binding domain-containing protein</fullName>
    </recommendedName>
</protein>
<evidence type="ECO:0000256" key="3">
    <source>
        <dbReference type="ARBA" id="ARBA00023125"/>
    </source>
</evidence>
<dbReference type="Gene3D" id="1.10.260.40">
    <property type="entry name" value="lambda repressor-like DNA-binding domains"/>
    <property type="match status" value="1"/>
</dbReference>
<dbReference type="Pfam" id="PF13693">
    <property type="entry name" value="HTH_35"/>
    <property type="match status" value="1"/>
</dbReference>
<dbReference type="EMBL" id="CACSAS010000001">
    <property type="protein sequence ID" value="CAA0111706.1"/>
    <property type="molecule type" value="Genomic_DNA"/>
</dbReference>
<dbReference type="Proteomes" id="UP000433050">
    <property type="component" value="Unassembled WGS sequence"/>
</dbReference>
<name>A0A5S9Q3A1_9HYPH</name>
<evidence type="ECO:0000256" key="1">
    <source>
        <dbReference type="ARBA" id="ARBA00006157"/>
    </source>
</evidence>
<reference evidence="7 8" key="1">
    <citation type="submission" date="2019-12" db="EMBL/GenBank/DDBJ databases">
        <authorList>
            <person name="Reyes-Prieto M."/>
        </authorList>
    </citation>
    <scope>NUCLEOTIDE SEQUENCE [LARGE SCALE GENOMIC DNA]</scope>
    <source>
        <strain evidence="7">HF14-78462</strain>
    </source>
</reference>
<dbReference type="InterPro" id="IPR010982">
    <property type="entry name" value="Lambda_DNA-bd_dom_sf"/>
</dbReference>
<evidence type="ECO:0000313" key="8">
    <source>
        <dbReference type="Proteomes" id="UP000433050"/>
    </source>
</evidence>
<keyword evidence="3" id="KW-0238">DNA-binding</keyword>
<feature type="region of interest" description="Disordered" evidence="5">
    <location>
        <begin position="81"/>
        <end position="100"/>
    </location>
</feature>
<evidence type="ECO:0000313" key="7">
    <source>
        <dbReference type="EMBL" id="CAA0111706.1"/>
    </source>
</evidence>
<keyword evidence="4" id="KW-0804">Transcription</keyword>
<dbReference type="RefSeq" id="WP_159601028.1">
    <property type="nucleotide sequence ID" value="NZ_CACSAS010000001.1"/>
</dbReference>
<dbReference type="AlphaFoldDB" id="A0A5S9Q3A1"/>
<accession>A0A5S9Q3A1</accession>
<evidence type="ECO:0000256" key="5">
    <source>
        <dbReference type="SAM" id="MobiDB-lite"/>
    </source>
</evidence>
<gene>
    <name evidence="7" type="ORF">STARVERO_03967</name>
</gene>
<comment type="similarity">
    <text evidence="1">Belongs to the ner transcriptional regulatory family.</text>
</comment>
<keyword evidence="8" id="KW-1185">Reference proteome</keyword>
<evidence type="ECO:0000256" key="2">
    <source>
        <dbReference type="ARBA" id="ARBA00023015"/>
    </source>
</evidence>
<keyword evidence="2" id="KW-0805">Transcription regulation</keyword>
<organism evidence="7 8">
    <name type="scientific">Starkeya nomas</name>
    <dbReference type="NCBI Taxonomy" id="2666134"/>
    <lineage>
        <taxon>Bacteria</taxon>
        <taxon>Pseudomonadati</taxon>
        <taxon>Pseudomonadota</taxon>
        <taxon>Alphaproteobacteria</taxon>
        <taxon>Hyphomicrobiales</taxon>
        <taxon>Xanthobacteraceae</taxon>
        <taxon>Starkeya</taxon>
    </lineage>
</organism>
<evidence type="ECO:0000256" key="4">
    <source>
        <dbReference type="ARBA" id="ARBA00023163"/>
    </source>
</evidence>
<feature type="domain" description="Ner winged helix-turn-helix DNA-binding" evidence="6">
    <location>
        <begin position="19"/>
        <end position="89"/>
    </location>
</feature>
<dbReference type="InterPro" id="IPR038722">
    <property type="entry name" value="Ner_HTH_dom"/>
</dbReference>
<evidence type="ECO:0000259" key="6">
    <source>
        <dbReference type="Pfam" id="PF13693"/>
    </source>
</evidence>
<dbReference type="GO" id="GO:0003677">
    <property type="term" value="F:DNA binding"/>
    <property type="evidence" value="ECO:0007669"/>
    <property type="project" value="UniProtKB-KW"/>
</dbReference>
<sequence>MAIREANGRWTVTVLPNGDWHPEEIKAAVRMRGSSFEKLSRDNRLSEGACRVAARRPHFEGERAIAAFLDLSPRKIWPSRYRKNGSRIPGHRNRRDVRSGEAACQRLIERAA</sequence>
<feature type="compositionally biased region" description="Basic residues" evidence="5">
    <location>
        <begin position="81"/>
        <end position="95"/>
    </location>
</feature>